<evidence type="ECO:0008006" key="3">
    <source>
        <dbReference type="Google" id="ProtNLM"/>
    </source>
</evidence>
<sequence length="128" mass="15137">MSRFLLFSLFICFFACNKKAEKNIIGSYKIDKYNILNKKDEIKDYEYLKINANGYFELFYSVSDSKSQITGTWKVKKYDADKVYVSFKYGNSQKTGILKGTIFYFIYPDDFHNGKYKSVIYVNFKKSD</sequence>
<proteinExistence type="predicted"/>
<dbReference type="RefSeq" id="WP_248433220.1">
    <property type="nucleotide sequence ID" value="NZ_CP096205.1"/>
</dbReference>
<keyword evidence="2" id="KW-1185">Reference proteome</keyword>
<gene>
    <name evidence="1" type="ORF">M0M57_11755</name>
</gene>
<reference evidence="1" key="1">
    <citation type="submission" date="2022-04" db="EMBL/GenBank/DDBJ databases">
        <title>Consumption of N2O by Flavobacterium azooxidireducens sp. nov. isolated from Decomposing Leaf Litter of Phragmites australis (Cav.).</title>
        <authorList>
            <person name="Behrendt U."/>
            <person name="Spanner T."/>
            <person name="Augustin J."/>
            <person name="Horn M.A."/>
            <person name="Kolb S."/>
            <person name="Ulrich A."/>
        </authorList>
    </citation>
    <scope>NUCLEOTIDE SEQUENCE</scope>
    <source>
        <strain evidence="1">IGB 4-14</strain>
    </source>
</reference>
<name>A0ABY4KF05_9FLAO</name>
<organism evidence="1 2">
    <name type="scientific">Flavobacterium azooxidireducens</name>
    <dbReference type="NCBI Taxonomy" id="1871076"/>
    <lineage>
        <taxon>Bacteria</taxon>
        <taxon>Pseudomonadati</taxon>
        <taxon>Bacteroidota</taxon>
        <taxon>Flavobacteriia</taxon>
        <taxon>Flavobacteriales</taxon>
        <taxon>Flavobacteriaceae</taxon>
        <taxon>Flavobacterium</taxon>
    </lineage>
</organism>
<evidence type="ECO:0000313" key="1">
    <source>
        <dbReference type="EMBL" id="UPQ78293.1"/>
    </source>
</evidence>
<evidence type="ECO:0000313" key="2">
    <source>
        <dbReference type="Proteomes" id="UP000830583"/>
    </source>
</evidence>
<accession>A0ABY4KF05</accession>
<dbReference type="Proteomes" id="UP000830583">
    <property type="component" value="Chromosome"/>
</dbReference>
<protein>
    <recommendedName>
        <fullName evidence="3">Lipocalin-like domain-containing protein</fullName>
    </recommendedName>
</protein>
<dbReference type="EMBL" id="CP096205">
    <property type="protein sequence ID" value="UPQ78293.1"/>
    <property type="molecule type" value="Genomic_DNA"/>
</dbReference>